<comment type="caution">
    <text evidence="2">The sequence shown here is derived from an EMBL/GenBank/DDBJ whole genome shotgun (WGS) entry which is preliminary data.</text>
</comment>
<reference evidence="2 3" key="1">
    <citation type="journal article" date="2016" name="Nat. Commun.">
        <title>Thousands of microbial genomes shed light on interconnected biogeochemical processes in an aquifer system.</title>
        <authorList>
            <person name="Anantharaman K."/>
            <person name="Brown C.T."/>
            <person name="Hug L.A."/>
            <person name="Sharon I."/>
            <person name="Castelle C.J."/>
            <person name="Probst A.J."/>
            <person name="Thomas B.C."/>
            <person name="Singh A."/>
            <person name="Wilkins M.J."/>
            <person name="Karaoz U."/>
            <person name="Brodie E.L."/>
            <person name="Williams K.H."/>
            <person name="Hubbard S.S."/>
            <person name="Banfield J.F."/>
        </authorList>
    </citation>
    <scope>NUCLEOTIDE SEQUENCE [LARGE SCALE GENOMIC DNA]</scope>
</reference>
<sequence length="105" mass="11589">MLIPKKITPKRRTALIAILAVAVGVIGYVLLVVFDVTIIPTMPPQVTVGPRPFAPPAINTEFTVDFITKQPFTSLQRHGDFPVEVDVNEIGRSNPFIPDGRFFSE</sequence>
<protein>
    <submittedName>
        <fullName evidence="2">Uncharacterized protein</fullName>
    </submittedName>
</protein>
<dbReference type="AlphaFoldDB" id="A0A1G1Y2I5"/>
<name>A0A1G1Y2I5_9BACT</name>
<dbReference type="EMBL" id="MHIG01000033">
    <property type="protein sequence ID" value="OGY46394.1"/>
    <property type="molecule type" value="Genomic_DNA"/>
</dbReference>
<accession>A0A1G1Y2I5</accession>
<gene>
    <name evidence="2" type="ORF">A2840_00840</name>
</gene>
<evidence type="ECO:0000313" key="3">
    <source>
        <dbReference type="Proteomes" id="UP000178385"/>
    </source>
</evidence>
<organism evidence="2 3">
    <name type="scientific">Candidatus Buchananbacteria bacterium RIFCSPHIGHO2_01_FULL_47_11b</name>
    <dbReference type="NCBI Taxonomy" id="1797537"/>
    <lineage>
        <taxon>Bacteria</taxon>
        <taxon>Candidatus Buchananiibacteriota</taxon>
    </lineage>
</organism>
<keyword evidence="1" id="KW-1133">Transmembrane helix</keyword>
<proteinExistence type="predicted"/>
<feature type="transmembrane region" description="Helical" evidence="1">
    <location>
        <begin position="12"/>
        <end position="34"/>
    </location>
</feature>
<keyword evidence="1" id="KW-0812">Transmembrane</keyword>
<dbReference type="Proteomes" id="UP000178385">
    <property type="component" value="Unassembled WGS sequence"/>
</dbReference>
<evidence type="ECO:0000313" key="2">
    <source>
        <dbReference type="EMBL" id="OGY46394.1"/>
    </source>
</evidence>
<keyword evidence="1" id="KW-0472">Membrane</keyword>
<evidence type="ECO:0000256" key="1">
    <source>
        <dbReference type="SAM" id="Phobius"/>
    </source>
</evidence>